<dbReference type="InterPro" id="IPR011598">
    <property type="entry name" value="bHLH_dom"/>
</dbReference>
<dbReference type="GO" id="GO:0043565">
    <property type="term" value="F:sequence-specific DNA binding"/>
    <property type="evidence" value="ECO:0007669"/>
    <property type="project" value="TreeGrafter"/>
</dbReference>
<evidence type="ECO:0000259" key="7">
    <source>
        <dbReference type="PROSITE" id="PS50888"/>
    </source>
</evidence>
<evidence type="ECO:0000313" key="8">
    <source>
        <dbReference type="EMBL" id="KAK9707393.1"/>
    </source>
</evidence>
<evidence type="ECO:0000256" key="3">
    <source>
        <dbReference type="ARBA" id="ARBA00023163"/>
    </source>
</evidence>
<dbReference type="GO" id="GO:0005634">
    <property type="term" value="C:nucleus"/>
    <property type="evidence" value="ECO:0007669"/>
    <property type="project" value="UniProtKB-SubCell"/>
</dbReference>
<evidence type="ECO:0000256" key="1">
    <source>
        <dbReference type="ARBA" id="ARBA00004123"/>
    </source>
</evidence>
<evidence type="ECO:0000313" key="9">
    <source>
        <dbReference type="Proteomes" id="UP001443914"/>
    </source>
</evidence>
<dbReference type="PANTHER" id="PTHR31945">
    <property type="entry name" value="TRANSCRIPTION FACTOR SCREAM2-RELATED"/>
    <property type="match status" value="1"/>
</dbReference>
<keyword evidence="5" id="KW-0175">Coiled coil</keyword>
<proteinExistence type="predicted"/>
<comment type="caution">
    <text evidence="8">The sequence shown here is derived from an EMBL/GenBank/DDBJ whole genome shotgun (WGS) entry which is preliminary data.</text>
</comment>
<name>A0AAW1JQ92_SAPOF</name>
<dbReference type="InterPro" id="IPR025610">
    <property type="entry name" value="MYC/MYB_N"/>
</dbReference>
<gene>
    <name evidence="8" type="ORF">RND81_07G194800</name>
</gene>
<feature type="coiled-coil region" evidence="5">
    <location>
        <begin position="280"/>
        <end position="307"/>
    </location>
</feature>
<dbReference type="InterPro" id="IPR036638">
    <property type="entry name" value="HLH_DNA-bd_sf"/>
</dbReference>
<dbReference type="PROSITE" id="PS50888">
    <property type="entry name" value="BHLH"/>
    <property type="match status" value="1"/>
</dbReference>
<accession>A0AAW1JQ92</accession>
<dbReference type="Gene3D" id="4.10.280.10">
    <property type="entry name" value="Helix-loop-helix DNA-binding domain"/>
    <property type="match status" value="1"/>
</dbReference>
<dbReference type="InterPro" id="IPR051358">
    <property type="entry name" value="TF_AMS/ICE1/BHLH6-like"/>
</dbReference>
<dbReference type="SMART" id="SM00353">
    <property type="entry name" value="HLH"/>
    <property type="match status" value="1"/>
</dbReference>
<feature type="compositionally biased region" description="Polar residues" evidence="6">
    <location>
        <begin position="213"/>
        <end position="224"/>
    </location>
</feature>
<feature type="compositionally biased region" description="Polar residues" evidence="6">
    <location>
        <begin position="232"/>
        <end position="243"/>
    </location>
</feature>
<dbReference type="AlphaFoldDB" id="A0AAW1JQ92"/>
<keyword evidence="2" id="KW-0805">Transcription regulation</keyword>
<evidence type="ECO:0000256" key="2">
    <source>
        <dbReference type="ARBA" id="ARBA00023015"/>
    </source>
</evidence>
<keyword evidence="9" id="KW-1185">Reference proteome</keyword>
<dbReference type="SUPFAM" id="SSF47459">
    <property type="entry name" value="HLH, helix-loop-helix DNA-binding domain"/>
    <property type="match status" value="1"/>
</dbReference>
<organism evidence="8 9">
    <name type="scientific">Saponaria officinalis</name>
    <name type="common">Common soapwort</name>
    <name type="synonym">Lychnis saponaria</name>
    <dbReference type="NCBI Taxonomy" id="3572"/>
    <lineage>
        <taxon>Eukaryota</taxon>
        <taxon>Viridiplantae</taxon>
        <taxon>Streptophyta</taxon>
        <taxon>Embryophyta</taxon>
        <taxon>Tracheophyta</taxon>
        <taxon>Spermatophyta</taxon>
        <taxon>Magnoliopsida</taxon>
        <taxon>eudicotyledons</taxon>
        <taxon>Gunneridae</taxon>
        <taxon>Pentapetalae</taxon>
        <taxon>Caryophyllales</taxon>
        <taxon>Caryophyllaceae</taxon>
        <taxon>Caryophylleae</taxon>
        <taxon>Saponaria</taxon>
    </lineage>
</organism>
<dbReference type="PANTHER" id="PTHR31945:SF63">
    <property type="entry name" value="TRANSCRIPTION FACTOR BHLH90"/>
    <property type="match status" value="1"/>
</dbReference>
<comment type="subcellular location">
    <subcellularLocation>
        <location evidence="1">Nucleus</location>
    </subcellularLocation>
</comment>
<dbReference type="EMBL" id="JBDFQZ010000007">
    <property type="protein sequence ID" value="KAK9707393.1"/>
    <property type="molecule type" value="Genomic_DNA"/>
</dbReference>
<feature type="domain" description="BHLH" evidence="7">
    <location>
        <begin position="241"/>
        <end position="290"/>
    </location>
</feature>
<sequence length="414" mass="45877">MGHLESVLELLRPLVLGSNSWDYCVVWKLGDDPSRFLEWIGCCCNGGGNPEVGNKRKNREKNVSISACKDANFVHPANTKSCEALAKLPPFMPLYSGVHGEVVISCQPRWINIAHAADSKASTEEFEGTRVLIPVYGGLVELFSTEHISEDESVIQYVQSQYNSSEIETMSNFDRPYMNPFLEKTLETCLSSLTQTFISINHTHSGTALVGSSPDSTPCNSVSQAMPKEVSDGNQNTGKKQCKSKNLWTERNRRKRISDGMLTLRSIVPKITKMHKAATLSDAVDYIKELENETRNLLDELENSDKNTDDLKSTSLISSNREQFTSALPKSPLSQARVDVNQLGDGKHLLRVVLQQSPGVFTKLLEALESLDVLIVDVNATVCNGTMSSNIIVQTNNKEVQETDLRDCLMLMMA</sequence>
<feature type="region of interest" description="Disordered" evidence="6">
    <location>
        <begin position="209"/>
        <end position="243"/>
    </location>
</feature>
<evidence type="ECO:0000256" key="5">
    <source>
        <dbReference type="SAM" id="Coils"/>
    </source>
</evidence>
<keyword evidence="3" id="KW-0804">Transcription</keyword>
<evidence type="ECO:0000256" key="4">
    <source>
        <dbReference type="ARBA" id="ARBA00023242"/>
    </source>
</evidence>
<protein>
    <recommendedName>
        <fullName evidence="7">BHLH domain-containing protein</fullName>
    </recommendedName>
</protein>
<dbReference type="Proteomes" id="UP001443914">
    <property type="component" value="Unassembled WGS sequence"/>
</dbReference>
<dbReference type="GO" id="GO:0003700">
    <property type="term" value="F:DNA-binding transcription factor activity"/>
    <property type="evidence" value="ECO:0007669"/>
    <property type="project" value="TreeGrafter"/>
</dbReference>
<reference evidence="8" key="1">
    <citation type="submission" date="2024-03" db="EMBL/GenBank/DDBJ databases">
        <title>WGS assembly of Saponaria officinalis var. Norfolk2.</title>
        <authorList>
            <person name="Jenkins J."/>
            <person name="Shu S."/>
            <person name="Grimwood J."/>
            <person name="Barry K."/>
            <person name="Goodstein D."/>
            <person name="Schmutz J."/>
            <person name="Leebens-Mack J."/>
            <person name="Osbourn A."/>
        </authorList>
    </citation>
    <scope>NUCLEOTIDE SEQUENCE [LARGE SCALE GENOMIC DNA]</scope>
    <source>
        <strain evidence="8">JIC</strain>
    </source>
</reference>
<dbReference type="Pfam" id="PF00010">
    <property type="entry name" value="HLH"/>
    <property type="match status" value="1"/>
</dbReference>
<dbReference type="Pfam" id="PF14215">
    <property type="entry name" value="bHLH-MYC_N"/>
    <property type="match status" value="1"/>
</dbReference>
<keyword evidence="4" id="KW-0539">Nucleus</keyword>
<dbReference type="GO" id="GO:0046983">
    <property type="term" value="F:protein dimerization activity"/>
    <property type="evidence" value="ECO:0007669"/>
    <property type="project" value="InterPro"/>
</dbReference>
<evidence type="ECO:0000256" key="6">
    <source>
        <dbReference type="SAM" id="MobiDB-lite"/>
    </source>
</evidence>